<feature type="region of interest" description="Disordered" evidence="3">
    <location>
        <begin position="1"/>
        <end position="35"/>
    </location>
</feature>
<evidence type="ECO:0000256" key="3">
    <source>
        <dbReference type="SAM" id="MobiDB-lite"/>
    </source>
</evidence>
<dbReference type="EMBL" id="BTSY01000001">
    <property type="protein sequence ID" value="GMT09501.1"/>
    <property type="molecule type" value="Genomic_DNA"/>
</dbReference>
<feature type="compositionally biased region" description="Basic and acidic residues" evidence="3">
    <location>
        <begin position="156"/>
        <end position="172"/>
    </location>
</feature>
<dbReference type="InterPro" id="IPR012459">
    <property type="entry name" value="Rrp15"/>
</dbReference>
<comment type="similarity">
    <text evidence="1">Belongs to the RRP15 family.</text>
</comment>
<gene>
    <name evidence="4" type="ORF">PFISCL1PPCAC_798</name>
</gene>
<comment type="caution">
    <text evidence="4">The sequence shown here is derived from an EMBL/GenBank/DDBJ whole genome shotgun (WGS) entry which is preliminary data.</text>
</comment>
<protein>
    <recommendedName>
        <fullName evidence="2">RRP15-like protein</fullName>
    </recommendedName>
</protein>
<dbReference type="Pfam" id="PF07890">
    <property type="entry name" value="Rrp15p"/>
    <property type="match status" value="1"/>
</dbReference>
<accession>A0AAV5USS6</accession>
<evidence type="ECO:0000313" key="5">
    <source>
        <dbReference type="Proteomes" id="UP001432322"/>
    </source>
</evidence>
<reference evidence="4" key="1">
    <citation type="submission" date="2023-10" db="EMBL/GenBank/DDBJ databases">
        <title>Genome assembly of Pristionchus species.</title>
        <authorList>
            <person name="Yoshida K."/>
            <person name="Sommer R.J."/>
        </authorList>
    </citation>
    <scope>NUCLEOTIDE SEQUENCE</scope>
    <source>
        <strain evidence="4">RS5133</strain>
    </source>
</reference>
<dbReference type="PANTHER" id="PTHR13245">
    <property type="entry name" value="RRP15-LIKE PROTEIN"/>
    <property type="match status" value="1"/>
</dbReference>
<name>A0AAV5USS6_9BILA</name>
<evidence type="ECO:0000256" key="2">
    <source>
        <dbReference type="ARBA" id="ARBA00017475"/>
    </source>
</evidence>
<feature type="non-terminal residue" evidence="4">
    <location>
        <position position="1"/>
    </location>
</feature>
<dbReference type="GO" id="GO:0000470">
    <property type="term" value="P:maturation of LSU-rRNA"/>
    <property type="evidence" value="ECO:0007669"/>
    <property type="project" value="TreeGrafter"/>
</dbReference>
<evidence type="ECO:0000256" key="1">
    <source>
        <dbReference type="ARBA" id="ARBA00007462"/>
    </source>
</evidence>
<dbReference type="PANTHER" id="PTHR13245:SF14">
    <property type="entry name" value="RRP15-LIKE PROTEIN"/>
    <property type="match status" value="1"/>
</dbReference>
<evidence type="ECO:0000313" key="4">
    <source>
        <dbReference type="EMBL" id="GMT09501.1"/>
    </source>
</evidence>
<proteinExistence type="inferred from homology"/>
<organism evidence="4 5">
    <name type="scientific">Pristionchus fissidentatus</name>
    <dbReference type="NCBI Taxonomy" id="1538716"/>
    <lineage>
        <taxon>Eukaryota</taxon>
        <taxon>Metazoa</taxon>
        <taxon>Ecdysozoa</taxon>
        <taxon>Nematoda</taxon>
        <taxon>Chromadorea</taxon>
        <taxon>Rhabditida</taxon>
        <taxon>Rhabditina</taxon>
        <taxon>Diplogasteromorpha</taxon>
        <taxon>Diplogasteroidea</taxon>
        <taxon>Neodiplogasteridae</taxon>
        <taxon>Pristionchus</taxon>
    </lineage>
</organism>
<dbReference type="AlphaFoldDB" id="A0AAV5USS6"/>
<keyword evidence="5" id="KW-1185">Reference proteome</keyword>
<dbReference type="GO" id="GO:0000460">
    <property type="term" value="P:maturation of 5.8S rRNA"/>
    <property type="evidence" value="ECO:0007669"/>
    <property type="project" value="TreeGrafter"/>
</dbReference>
<sequence>VRMATRGSGKIEIREESSDESDAASTSSVEMENVERKGIVITRPLKCQTTTFQNHKKALLRKKKLVKRVTKKEASTKLVQKQNAMKLGLTKPDVVRDKVKERTLRKIATSGVAQLFNAVTERQKTLDTEILKHKGKVKKEKLSTTLNFGPPAVARPKKEEVEDWLNESHNEDDVKEEDMEE</sequence>
<dbReference type="GO" id="GO:0030687">
    <property type="term" value="C:preribosome, large subunit precursor"/>
    <property type="evidence" value="ECO:0007669"/>
    <property type="project" value="TreeGrafter"/>
</dbReference>
<feature type="region of interest" description="Disordered" evidence="3">
    <location>
        <begin position="146"/>
        <end position="181"/>
    </location>
</feature>
<dbReference type="Proteomes" id="UP001432322">
    <property type="component" value="Unassembled WGS sequence"/>
</dbReference>